<evidence type="ECO:0000256" key="9">
    <source>
        <dbReference type="ARBA" id="ARBA00023209"/>
    </source>
</evidence>
<protein>
    <recommendedName>
        <fullName evidence="12">Glycerol-3-phosphate acyltransferase RAM2/GPAT1-8 HAD-like domain-containing protein</fullName>
    </recommendedName>
</protein>
<proteinExistence type="inferred from homology"/>
<dbReference type="InterPro" id="IPR056462">
    <property type="entry name" value="HAD_RAM2/GPAT1-8"/>
</dbReference>
<comment type="similarity">
    <text evidence="2">Belongs to the GPAT/DAPAT family.</text>
</comment>
<dbReference type="GO" id="GO:0016791">
    <property type="term" value="F:phosphatase activity"/>
    <property type="evidence" value="ECO:0007669"/>
    <property type="project" value="TreeGrafter"/>
</dbReference>
<keyword evidence="4" id="KW-0808">Transferase</keyword>
<gene>
    <name evidence="13" type="ORF">TAV2_LOCUS10963</name>
</gene>
<keyword evidence="10" id="KW-1208">Phospholipid metabolism</keyword>
<evidence type="ECO:0000313" key="14">
    <source>
        <dbReference type="Proteomes" id="UP000836841"/>
    </source>
</evidence>
<keyword evidence="8" id="KW-0472">Membrane</keyword>
<dbReference type="Pfam" id="PF23270">
    <property type="entry name" value="HAD_RAM2_N"/>
    <property type="match status" value="1"/>
</dbReference>
<dbReference type="PANTHER" id="PTHR15486:SF54">
    <property type="entry name" value="GLYCEROL-3-PHOSPHATE ACYLTRANSFERASE 7"/>
    <property type="match status" value="1"/>
</dbReference>
<evidence type="ECO:0000256" key="6">
    <source>
        <dbReference type="ARBA" id="ARBA00022989"/>
    </source>
</evidence>
<name>A0AAU9RZY2_THLAR</name>
<dbReference type="GO" id="GO:0010143">
    <property type="term" value="P:cutin biosynthetic process"/>
    <property type="evidence" value="ECO:0007669"/>
    <property type="project" value="TreeGrafter"/>
</dbReference>
<accession>A0AAU9RZY2</accession>
<comment type="subcellular location">
    <subcellularLocation>
        <location evidence="1">Membrane</location>
    </subcellularLocation>
</comment>
<sequence length="79" mass="9108">MPRVMVERFAKDHLGADEVIRTELIVNGLGFVTGLEQIHAPVHLNRREEQLELQPPKPVIFHDGRFVKRLTPTMILPMK</sequence>
<evidence type="ECO:0000256" key="1">
    <source>
        <dbReference type="ARBA" id="ARBA00004370"/>
    </source>
</evidence>
<dbReference type="AlphaFoldDB" id="A0AAU9RZY2"/>
<evidence type="ECO:0000256" key="2">
    <source>
        <dbReference type="ARBA" id="ARBA00007937"/>
    </source>
</evidence>
<evidence type="ECO:0000256" key="11">
    <source>
        <dbReference type="ARBA" id="ARBA00023315"/>
    </source>
</evidence>
<reference evidence="13 14" key="1">
    <citation type="submission" date="2022-03" db="EMBL/GenBank/DDBJ databases">
        <authorList>
            <person name="Nunn A."/>
            <person name="Chopra R."/>
            <person name="Nunn A."/>
            <person name="Contreras Garrido A."/>
        </authorList>
    </citation>
    <scope>NUCLEOTIDE SEQUENCE [LARGE SCALE GENOMIC DNA]</scope>
</reference>
<keyword evidence="3" id="KW-0444">Lipid biosynthesis</keyword>
<keyword evidence="14" id="KW-1185">Reference proteome</keyword>
<evidence type="ECO:0000256" key="4">
    <source>
        <dbReference type="ARBA" id="ARBA00022679"/>
    </source>
</evidence>
<evidence type="ECO:0000256" key="8">
    <source>
        <dbReference type="ARBA" id="ARBA00023136"/>
    </source>
</evidence>
<feature type="domain" description="Glycerol-3-phosphate acyltransferase RAM2/GPAT1-8 HAD-like" evidence="12">
    <location>
        <begin position="1"/>
        <end position="48"/>
    </location>
</feature>
<dbReference type="EMBL" id="OU466859">
    <property type="protein sequence ID" value="CAH2054075.1"/>
    <property type="molecule type" value="Genomic_DNA"/>
</dbReference>
<keyword evidence="9" id="KW-0594">Phospholipid biosynthesis</keyword>
<dbReference type="PANTHER" id="PTHR15486">
    <property type="entry name" value="ANCIENT UBIQUITOUS PROTEIN"/>
    <property type="match status" value="1"/>
</dbReference>
<keyword evidence="11" id="KW-0012">Acyltransferase</keyword>
<evidence type="ECO:0000256" key="10">
    <source>
        <dbReference type="ARBA" id="ARBA00023264"/>
    </source>
</evidence>
<dbReference type="GO" id="GO:0016020">
    <property type="term" value="C:membrane"/>
    <property type="evidence" value="ECO:0007669"/>
    <property type="project" value="UniProtKB-SubCell"/>
</dbReference>
<evidence type="ECO:0000256" key="5">
    <source>
        <dbReference type="ARBA" id="ARBA00022692"/>
    </source>
</evidence>
<keyword evidence="5" id="KW-0812">Transmembrane</keyword>
<evidence type="ECO:0000259" key="12">
    <source>
        <dbReference type="Pfam" id="PF23270"/>
    </source>
</evidence>
<organism evidence="13 14">
    <name type="scientific">Thlaspi arvense</name>
    <name type="common">Field penny-cress</name>
    <dbReference type="NCBI Taxonomy" id="13288"/>
    <lineage>
        <taxon>Eukaryota</taxon>
        <taxon>Viridiplantae</taxon>
        <taxon>Streptophyta</taxon>
        <taxon>Embryophyta</taxon>
        <taxon>Tracheophyta</taxon>
        <taxon>Spermatophyta</taxon>
        <taxon>Magnoliopsida</taxon>
        <taxon>eudicotyledons</taxon>
        <taxon>Gunneridae</taxon>
        <taxon>Pentapetalae</taxon>
        <taxon>rosids</taxon>
        <taxon>malvids</taxon>
        <taxon>Brassicales</taxon>
        <taxon>Brassicaceae</taxon>
        <taxon>Thlaspideae</taxon>
        <taxon>Thlaspi</taxon>
    </lineage>
</organism>
<dbReference type="GO" id="GO:0090447">
    <property type="term" value="F:glycerol-3-phosphate 2-O-acyltransferase activity"/>
    <property type="evidence" value="ECO:0007669"/>
    <property type="project" value="TreeGrafter"/>
</dbReference>
<dbReference type="Proteomes" id="UP000836841">
    <property type="component" value="Chromosome 3"/>
</dbReference>
<keyword evidence="7" id="KW-0443">Lipid metabolism</keyword>
<evidence type="ECO:0000313" key="13">
    <source>
        <dbReference type="EMBL" id="CAH2054075.1"/>
    </source>
</evidence>
<keyword evidence="6" id="KW-1133">Transmembrane helix</keyword>
<evidence type="ECO:0000256" key="3">
    <source>
        <dbReference type="ARBA" id="ARBA00022516"/>
    </source>
</evidence>
<evidence type="ECO:0000256" key="7">
    <source>
        <dbReference type="ARBA" id="ARBA00023098"/>
    </source>
</evidence>